<organism evidence="1">
    <name type="scientific">Arundo donax</name>
    <name type="common">Giant reed</name>
    <name type="synonym">Donax arundinaceus</name>
    <dbReference type="NCBI Taxonomy" id="35708"/>
    <lineage>
        <taxon>Eukaryota</taxon>
        <taxon>Viridiplantae</taxon>
        <taxon>Streptophyta</taxon>
        <taxon>Embryophyta</taxon>
        <taxon>Tracheophyta</taxon>
        <taxon>Spermatophyta</taxon>
        <taxon>Magnoliopsida</taxon>
        <taxon>Liliopsida</taxon>
        <taxon>Poales</taxon>
        <taxon>Poaceae</taxon>
        <taxon>PACMAD clade</taxon>
        <taxon>Arundinoideae</taxon>
        <taxon>Arundineae</taxon>
        <taxon>Arundo</taxon>
    </lineage>
</organism>
<proteinExistence type="predicted"/>
<reference evidence="1" key="1">
    <citation type="submission" date="2014-09" db="EMBL/GenBank/DDBJ databases">
        <authorList>
            <person name="Magalhaes I.L.F."/>
            <person name="Oliveira U."/>
            <person name="Santos F.R."/>
            <person name="Vidigal T.H.D.A."/>
            <person name="Brescovit A.D."/>
            <person name="Santos A.J."/>
        </authorList>
    </citation>
    <scope>NUCLEOTIDE SEQUENCE</scope>
    <source>
        <tissue evidence="1">Shoot tissue taken approximately 20 cm above the soil surface</tissue>
    </source>
</reference>
<protein>
    <submittedName>
        <fullName evidence="1">Uncharacterized protein</fullName>
    </submittedName>
</protein>
<evidence type="ECO:0000313" key="1">
    <source>
        <dbReference type="EMBL" id="JAD31495.1"/>
    </source>
</evidence>
<dbReference type="AlphaFoldDB" id="A0A0A8Z404"/>
<dbReference type="EMBL" id="GBRH01266400">
    <property type="protein sequence ID" value="JAD31495.1"/>
    <property type="molecule type" value="Transcribed_RNA"/>
</dbReference>
<sequence length="30" mass="3632">MSSTLILLHRLWLDTLLWPPIRHDVCTHYT</sequence>
<name>A0A0A8Z404_ARUDO</name>
<reference evidence="1" key="2">
    <citation type="journal article" date="2015" name="Data Brief">
        <title>Shoot transcriptome of the giant reed, Arundo donax.</title>
        <authorList>
            <person name="Barrero R.A."/>
            <person name="Guerrero F.D."/>
            <person name="Moolhuijzen P."/>
            <person name="Goolsby J.A."/>
            <person name="Tidwell J."/>
            <person name="Bellgard S.E."/>
            <person name="Bellgard M.I."/>
        </authorList>
    </citation>
    <scope>NUCLEOTIDE SEQUENCE</scope>
    <source>
        <tissue evidence="1">Shoot tissue taken approximately 20 cm above the soil surface</tissue>
    </source>
</reference>
<accession>A0A0A8Z404</accession>